<evidence type="ECO:0000256" key="1">
    <source>
        <dbReference type="SAM" id="MobiDB-lite"/>
    </source>
</evidence>
<evidence type="ECO:0000313" key="2">
    <source>
        <dbReference type="EMBL" id="AAF84474.1"/>
    </source>
</evidence>
<feature type="region of interest" description="Disordered" evidence="1">
    <location>
        <begin position="245"/>
        <end position="268"/>
    </location>
</feature>
<evidence type="ECO:0008006" key="4">
    <source>
        <dbReference type="Google" id="ProtNLM"/>
    </source>
</evidence>
<dbReference type="eggNOG" id="COG3756">
    <property type="taxonomic scope" value="Bacteria"/>
</dbReference>
<dbReference type="PATRIC" id="fig|160492.11.peg.1761"/>
<accession>Q9PCU0</accession>
<dbReference type="KEGG" id="xfa:XF_1665"/>
<reference evidence="2 3" key="1">
    <citation type="journal article" date="2000" name="Nature">
        <title>The genome sequence of the plant pathogen Xylella fastidiosa.</title>
        <authorList>
            <person name="Simpson A.J."/>
            <person name="Reinach F.C."/>
            <person name="Arruda P."/>
            <person name="Abreu F.A."/>
            <person name="Acencio M."/>
            <person name="Alvarenga R."/>
            <person name="Alves L.M."/>
            <person name="Araya J.E."/>
            <person name="Baia G.S."/>
            <person name="Baptista C.S."/>
            <person name="Barros M.H."/>
            <person name="Bonaccorsi E.D."/>
            <person name="Bordin S."/>
            <person name="Bove J.M."/>
            <person name="Briones M.R."/>
            <person name="Bueno M.R."/>
            <person name="Camargo A.A."/>
            <person name="Camargo L.E."/>
            <person name="Carraro D.M."/>
            <person name="Carrer H."/>
            <person name="Colauto N.B."/>
            <person name="Colombo C."/>
            <person name="Costa F.F."/>
            <person name="Costa M.C."/>
            <person name="Costa-Neto C.M."/>
            <person name="Coutinho L.L."/>
            <person name="Cristofani M."/>
            <person name="Dias-Neto E."/>
            <person name="Docena C."/>
            <person name="El-Dorry H."/>
            <person name="Facincani A.P."/>
            <person name="Ferreira A.J."/>
            <person name="Ferreira V.C."/>
            <person name="Ferro J.A."/>
            <person name="Fraga J.S."/>
            <person name="Franca S.C."/>
            <person name="Franco M.C."/>
            <person name="Frohme M."/>
            <person name="Furlan L.R."/>
            <person name="Garnier M."/>
            <person name="Goldman G.H."/>
            <person name="Goldman M.H."/>
            <person name="Gomes S.L."/>
            <person name="Gruber A."/>
            <person name="Ho P.L."/>
            <person name="Hoheisel J.D."/>
            <person name="Junqueira M.L."/>
            <person name="Kemper E.L."/>
            <person name="Kitajima J.P."/>
            <person name="Krieger J.E."/>
            <person name="Kuramae E.E."/>
            <person name="Laigret F."/>
            <person name="Lambais M.R."/>
            <person name="Leite L.C."/>
            <person name="Lemos E.G."/>
            <person name="Lemos M.V."/>
            <person name="Lopes S.A."/>
            <person name="Lopes C.R."/>
            <person name="Machado J.A."/>
            <person name="Machado M.A."/>
            <person name="Madeira A.M."/>
            <person name="Madeira H.M."/>
            <person name="Marino C.L."/>
            <person name="Marques M.V."/>
            <person name="Martins E.A."/>
            <person name="Martins E.M."/>
            <person name="Matsukuma A.Y."/>
            <person name="Menck C.F."/>
            <person name="Miracca E.C."/>
            <person name="Miyaki C.Y."/>
            <person name="Monteriro-Vitorello C.B."/>
            <person name="Moon D.H."/>
            <person name="Nagai M.A."/>
            <person name="Nascimento A.L."/>
            <person name="Netto L.E."/>
            <person name="Nhani A.Jr."/>
            <person name="Nobrega F.G."/>
            <person name="Nunes L.R."/>
            <person name="Oliveira M.A."/>
            <person name="de Oliveira M.C."/>
            <person name="de Oliveira R.C."/>
            <person name="Palmieri D.A."/>
            <person name="Paris A."/>
            <person name="Peixoto B.R."/>
            <person name="Pereira G.A."/>
            <person name="Pereira H.A.Jr."/>
            <person name="Pesquero J.B."/>
            <person name="Quaggio R.B."/>
            <person name="Roberto P.G."/>
            <person name="Rodrigues V."/>
            <person name="de M Rosa A.J."/>
            <person name="de Rosa V.E.Jr."/>
            <person name="de Sa R.G."/>
            <person name="Santelli R.V."/>
            <person name="Sawasaki H.E."/>
            <person name="da Silva A.C."/>
            <person name="da Silva A.M."/>
            <person name="da Silva F.R."/>
            <person name="da Silva W.A.Jr."/>
            <person name="da Silveira J.F."/>
            <person name="Silvestri M.L."/>
            <person name="Siqueira W.J."/>
            <person name="de Souza A.A."/>
            <person name="de Souza A.P."/>
            <person name="Terenzi M.F."/>
            <person name="Truffi D."/>
            <person name="Tsai S.M."/>
            <person name="Tsuhako M.H."/>
            <person name="Vallada H."/>
            <person name="Van Sluys M.A."/>
            <person name="Verjovski-Almeida S."/>
            <person name="Vettore A.L."/>
            <person name="Zago M.A."/>
            <person name="Zatz M."/>
            <person name="Meidanis J."/>
            <person name="Setubal J.C."/>
        </authorList>
    </citation>
    <scope>NUCLEOTIDE SEQUENCE [LARGE SCALE GENOMIC DNA]</scope>
    <source>
        <strain evidence="2 3">9a5c</strain>
    </source>
</reference>
<organism evidence="2 3">
    <name type="scientific">Xylella fastidiosa (strain 9a5c)</name>
    <dbReference type="NCBI Taxonomy" id="160492"/>
    <lineage>
        <taxon>Bacteria</taxon>
        <taxon>Pseudomonadati</taxon>
        <taxon>Pseudomonadota</taxon>
        <taxon>Gammaproteobacteria</taxon>
        <taxon>Lysobacterales</taxon>
        <taxon>Lysobacteraceae</taxon>
        <taxon>Xylella</taxon>
    </lineage>
</organism>
<feature type="region of interest" description="Disordered" evidence="1">
    <location>
        <begin position="155"/>
        <end position="180"/>
    </location>
</feature>
<dbReference type="EMBL" id="AE003849">
    <property type="protein sequence ID" value="AAF84474.1"/>
    <property type="molecule type" value="Genomic_DNA"/>
</dbReference>
<gene>
    <name evidence="2" type="ordered locus">XF_1665</name>
</gene>
<dbReference type="InterPro" id="IPR010781">
    <property type="entry name" value="DUF1376"/>
</dbReference>
<sequence length="362" mass="41662">MNYYMHHLGDYKSHTSYLSLQEHGIYFLLLSHYYITEKPIPADKTYTYRIACARTKKEKSAVDFVLDTFFSLQEDGWHNKRCDEEIAAYKEGDAWHEHKEANKNGQNTRTRRHRKERSRLFAELKEHQVTPDWNMPIKELRLLHKKTCHAPVTAVTPPVTPVTPTQEESFTTPSSALRSEESLISAENETSIKELRQLNAKTNAKTCHAPVTAVTAKPLTINPLTIISSSLCSEESLVFAEDGNVTSCTGKPKRSPHGSRLPDDWAPSEGDVLYATQQGVDGRYEAEKFRDYWRSVAGAKGRKQDWEATWRNWIRRAAEDKTSSMKHGYQRHEYNSKPMRLSPAERSHVFHRPFDLRDGVLQ</sequence>
<dbReference type="HOGENOM" id="CLU_764943_0_0_6"/>
<feature type="compositionally biased region" description="Low complexity" evidence="1">
    <location>
        <begin position="155"/>
        <end position="165"/>
    </location>
</feature>
<dbReference type="RefSeq" id="WP_010894160.1">
    <property type="nucleotide sequence ID" value="NC_002488.3"/>
</dbReference>
<dbReference type="Proteomes" id="UP000000812">
    <property type="component" value="Chromosome"/>
</dbReference>
<proteinExistence type="predicted"/>
<dbReference type="PIR" id="D82653">
    <property type="entry name" value="D82653"/>
</dbReference>
<feature type="compositionally biased region" description="Polar residues" evidence="1">
    <location>
        <begin position="166"/>
        <end position="177"/>
    </location>
</feature>
<evidence type="ECO:0000313" key="3">
    <source>
        <dbReference type="Proteomes" id="UP000000812"/>
    </source>
</evidence>
<dbReference type="STRING" id="160492.XF_1665"/>
<dbReference type="AlphaFoldDB" id="Q9PCU0"/>
<dbReference type="Pfam" id="PF07120">
    <property type="entry name" value="DUF1376"/>
    <property type="match status" value="1"/>
</dbReference>
<protein>
    <recommendedName>
        <fullName evidence="4">DUF1376 domain-containing protein</fullName>
    </recommendedName>
</protein>
<name>Q9PCU0_XYLFA</name>